<organism evidence="1 2">
    <name type="scientific">Dubosiella muris</name>
    <dbReference type="NCBI Taxonomy" id="3038133"/>
    <lineage>
        <taxon>Bacteria</taxon>
        <taxon>Bacillati</taxon>
        <taxon>Bacillota</taxon>
        <taxon>Erysipelotrichia</taxon>
        <taxon>Erysipelotrichales</taxon>
        <taxon>Erysipelotrichaceae</taxon>
        <taxon>Dubosiella</taxon>
    </lineage>
</organism>
<proteinExistence type="predicted"/>
<keyword evidence="2" id="KW-1185">Reference proteome</keyword>
<gene>
    <name evidence="1" type="ORF">E5336_08185</name>
</gene>
<reference evidence="1" key="1">
    <citation type="submission" date="2019-04" db="EMBL/GenBank/DDBJ databases">
        <title>Microbes associate with the intestines of laboratory mice.</title>
        <authorList>
            <person name="Navarre W."/>
            <person name="Wong E."/>
            <person name="Huang K."/>
            <person name="Tropini C."/>
            <person name="Ng K."/>
            <person name="Yu B."/>
        </authorList>
    </citation>
    <scope>NUCLEOTIDE SEQUENCE</scope>
    <source>
        <strain evidence="1">NM09_H32</strain>
    </source>
</reference>
<sequence length="95" mass="11164">MKLGAVPGSFFHADPKTKIQKNWIESQKGRIGHFKGFESRKQTKKERYVLFSVELNAKNKPDSVLFGSKKRFLKKIQFHVASRCQFRMKVCIMRM</sequence>
<evidence type="ECO:0000313" key="2">
    <source>
        <dbReference type="Proteomes" id="UP000308836"/>
    </source>
</evidence>
<name>A0AC61R622_9FIRM</name>
<comment type="caution">
    <text evidence="1">The sequence shown here is derived from an EMBL/GenBank/DDBJ whole genome shotgun (WGS) entry which is preliminary data.</text>
</comment>
<accession>A0AC61R622</accession>
<evidence type="ECO:0000313" key="1">
    <source>
        <dbReference type="EMBL" id="TGY65531.1"/>
    </source>
</evidence>
<protein>
    <submittedName>
        <fullName evidence="1">Uncharacterized protein</fullName>
    </submittedName>
</protein>
<dbReference type="EMBL" id="SRYG01000016">
    <property type="protein sequence ID" value="TGY65531.1"/>
    <property type="molecule type" value="Genomic_DNA"/>
</dbReference>
<dbReference type="Proteomes" id="UP000308836">
    <property type="component" value="Unassembled WGS sequence"/>
</dbReference>